<gene>
    <name evidence="6" type="ORF">QE152_g6690</name>
</gene>
<dbReference type="InterPro" id="IPR050271">
    <property type="entry name" value="UDP-glycosyltransferase"/>
</dbReference>
<evidence type="ECO:0000256" key="4">
    <source>
        <dbReference type="RuleBase" id="RU003718"/>
    </source>
</evidence>
<dbReference type="PROSITE" id="PS00375">
    <property type="entry name" value="UDPGT"/>
    <property type="match status" value="1"/>
</dbReference>
<comment type="caution">
    <text evidence="6">The sequence shown here is derived from an EMBL/GenBank/DDBJ whole genome shotgun (WGS) entry which is preliminary data.</text>
</comment>
<keyword evidence="3 4" id="KW-0808">Transferase</keyword>
<evidence type="ECO:0000313" key="6">
    <source>
        <dbReference type="EMBL" id="KAK9745704.1"/>
    </source>
</evidence>
<accession>A0AAW1MHA5</accession>
<dbReference type="PANTHER" id="PTHR48043:SF159">
    <property type="entry name" value="EG:EG0003.4 PROTEIN-RELATED"/>
    <property type="match status" value="1"/>
</dbReference>
<dbReference type="CDD" id="cd03784">
    <property type="entry name" value="GT1_Gtf-like"/>
    <property type="match status" value="1"/>
</dbReference>
<name>A0AAW1MHA5_POPJA</name>
<dbReference type="SUPFAM" id="SSF53756">
    <property type="entry name" value="UDP-Glycosyltransferase/glycogen phosphorylase"/>
    <property type="match status" value="1"/>
</dbReference>
<evidence type="ECO:0000256" key="1">
    <source>
        <dbReference type="ARBA" id="ARBA00009995"/>
    </source>
</evidence>
<keyword evidence="5" id="KW-0732">Signal</keyword>
<dbReference type="GO" id="GO:0015020">
    <property type="term" value="F:glucuronosyltransferase activity"/>
    <property type="evidence" value="ECO:0007669"/>
    <property type="project" value="UniProtKB-EC"/>
</dbReference>
<evidence type="ECO:0000313" key="7">
    <source>
        <dbReference type="Proteomes" id="UP001458880"/>
    </source>
</evidence>
<comment type="catalytic activity">
    <reaction evidence="5">
        <text>glucuronate acceptor + UDP-alpha-D-glucuronate = acceptor beta-D-glucuronoside + UDP + H(+)</text>
        <dbReference type="Rhea" id="RHEA:21032"/>
        <dbReference type="ChEBI" id="CHEBI:15378"/>
        <dbReference type="ChEBI" id="CHEBI:58052"/>
        <dbReference type="ChEBI" id="CHEBI:58223"/>
        <dbReference type="ChEBI" id="CHEBI:132367"/>
        <dbReference type="ChEBI" id="CHEBI:132368"/>
        <dbReference type="EC" id="2.4.1.17"/>
    </reaction>
</comment>
<proteinExistence type="inferred from homology"/>
<protein>
    <recommendedName>
        <fullName evidence="5">UDP-glucuronosyltransferase</fullName>
        <ecNumber evidence="5">2.4.1.17</ecNumber>
    </recommendedName>
</protein>
<comment type="similarity">
    <text evidence="1 4">Belongs to the UDP-glycosyltransferase family.</text>
</comment>
<dbReference type="InterPro" id="IPR035595">
    <property type="entry name" value="UDP_glycos_trans_CS"/>
</dbReference>
<keyword evidence="7" id="KW-1185">Reference proteome</keyword>
<dbReference type="AlphaFoldDB" id="A0AAW1MHA5"/>
<evidence type="ECO:0000256" key="5">
    <source>
        <dbReference type="RuleBase" id="RU362059"/>
    </source>
</evidence>
<dbReference type="Pfam" id="PF00201">
    <property type="entry name" value="UDPGT"/>
    <property type="match status" value="1"/>
</dbReference>
<keyword evidence="2 4" id="KW-0328">Glycosyltransferase</keyword>
<evidence type="ECO:0000256" key="2">
    <source>
        <dbReference type="ARBA" id="ARBA00022676"/>
    </source>
</evidence>
<dbReference type="Proteomes" id="UP001458880">
    <property type="component" value="Unassembled WGS sequence"/>
</dbReference>
<dbReference type="InterPro" id="IPR002213">
    <property type="entry name" value="UDP_glucos_trans"/>
</dbReference>
<sequence>MCQHLIRDLIHFIFAASVKCANILFVTPVASPSHHIWNEVLVSGLLENGHNITLIGHADAKITSKNYTVLKIAGIDQVYQSLNINELLYNKNTPIEDLQGIDQVYQSLNINELQSLNINELLYNKNTPIEDLQLLWDYILAFAKVDLNSDALTTLLNYPKSTFDLIIFDIVTFDLIIFDIVCGQYLYPLIEYFGNPPVVALSPFALPPYILDAMGSQFYSFFPIIYVTYTDRMTFWQRLENTFMNLYDYYLKWRNMEVMYKLAQERFGADIEEFDKIERKFQILLANYDATVDFAVPLPPNIIPVGGLHTKRSSKLPNDLLKLLNNSDQGVVLFSFGTNVHPSGLTAEKKTIFLNTFRKLKEIVLWKYDGEDLENVPANVIIRKWYQQNDILGHKNVKLFITHSGGLSTREAMFHGVPVLGIPLFMDQLNNAEKMQVRQLGRRLFMRDLSEETLYECIQDVLGNPIYKDNMKKVSELFRDQKETALERAVYWIEYTLRHKNLSHLSVRTRDMNIYQRENLLCIGLSIL</sequence>
<comment type="subcellular location">
    <subcellularLocation>
        <location evidence="5">Membrane</location>
        <topology evidence="5">Single-pass membrane protein</topology>
    </subcellularLocation>
</comment>
<feature type="chain" id="PRO_5043100176" description="UDP-glucuronosyltransferase" evidence="5">
    <location>
        <begin position="21"/>
        <end position="528"/>
    </location>
</feature>
<dbReference type="EMBL" id="JASPKY010000046">
    <property type="protein sequence ID" value="KAK9745704.1"/>
    <property type="molecule type" value="Genomic_DNA"/>
</dbReference>
<feature type="signal peptide" evidence="5">
    <location>
        <begin position="1"/>
        <end position="20"/>
    </location>
</feature>
<evidence type="ECO:0000256" key="3">
    <source>
        <dbReference type="ARBA" id="ARBA00022679"/>
    </source>
</evidence>
<reference evidence="6 7" key="1">
    <citation type="journal article" date="2024" name="BMC Genomics">
        <title>De novo assembly and annotation of Popillia japonica's genome with initial clues to its potential as an invasive pest.</title>
        <authorList>
            <person name="Cucini C."/>
            <person name="Boschi S."/>
            <person name="Funari R."/>
            <person name="Cardaioli E."/>
            <person name="Iannotti N."/>
            <person name="Marturano G."/>
            <person name="Paoli F."/>
            <person name="Bruttini M."/>
            <person name="Carapelli A."/>
            <person name="Frati F."/>
            <person name="Nardi F."/>
        </authorList>
    </citation>
    <scope>NUCLEOTIDE SEQUENCE [LARGE SCALE GENOMIC DNA]</scope>
    <source>
        <strain evidence="6">DMR45628</strain>
    </source>
</reference>
<dbReference type="Gene3D" id="3.40.50.2000">
    <property type="entry name" value="Glycogen Phosphorylase B"/>
    <property type="match status" value="1"/>
</dbReference>
<dbReference type="EC" id="2.4.1.17" evidence="5"/>
<dbReference type="FunFam" id="3.40.50.2000:FF:000050">
    <property type="entry name" value="UDP-glucuronosyltransferase"/>
    <property type="match status" value="1"/>
</dbReference>
<dbReference type="GO" id="GO:0016020">
    <property type="term" value="C:membrane"/>
    <property type="evidence" value="ECO:0007669"/>
    <property type="project" value="UniProtKB-SubCell"/>
</dbReference>
<organism evidence="6 7">
    <name type="scientific">Popillia japonica</name>
    <name type="common">Japanese beetle</name>
    <dbReference type="NCBI Taxonomy" id="7064"/>
    <lineage>
        <taxon>Eukaryota</taxon>
        <taxon>Metazoa</taxon>
        <taxon>Ecdysozoa</taxon>
        <taxon>Arthropoda</taxon>
        <taxon>Hexapoda</taxon>
        <taxon>Insecta</taxon>
        <taxon>Pterygota</taxon>
        <taxon>Neoptera</taxon>
        <taxon>Endopterygota</taxon>
        <taxon>Coleoptera</taxon>
        <taxon>Polyphaga</taxon>
        <taxon>Scarabaeiformia</taxon>
        <taxon>Scarabaeidae</taxon>
        <taxon>Rutelinae</taxon>
        <taxon>Popillia</taxon>
    </lineage>
</organism>
<dbReference type="PANTHER" id="PTHR48043">
    <property type="entry name" value="EG:EG0003.4 PROTEIN-RELATED"/>
    <property type="match status" value="1"/>
</dbReference>